<sequence>MSSYKGEDYIFYCHPEKQRTPKQDKLRQWYKAMLRKAAEDDVVVENTNLYNQFFVPTRQGNTKITAARLPYFDGDYLSTAAESIVKKLEEEEESSGGLFSRLPTKRTLVAMGVENPDVVTKDVLVMQRLGETILHSKENFMIARLQYMCTYCHEVILSGSRWFCNQCNKIQLCSRCFNGGKLLSGRRMHTCHSGKNSRLSVDVLIHVPLDTKDGDDVLVNNLFETRDDFLNKCQKSQYQFDTLSHAKYSSMMILYHFMHELKLTRPSTKAISKTKSEQLHKQRAMTLKAGLDALIHASKCKTNQCSYPDCRIIRKLLHHASICRVRVCNGCKLCERAWWILKEHAQICKDSNCRIPRCMDIRKAKSNASIEL</sequence>
<accession>A0ACB8XG31</accession>
<organism evidence="1 2">
    <name type="scientific">Arctium lappa</name>
    <name type="common">Greater burdock</name>
    <name type="synonym">Lappa major</name>
    <dbReference type="NCBI Taxonomy" id="4217"/>
    <lineage>
        <taxon>Eukaryota</taxon>
        <taxon>Viridiplantae</taxon>
        <taxon>Streptophyta</taxon>
        <taxon>Embryophyta</taxon>
        <taxon>Tracheophyta</taxon>
        <taxon>Spermatophyta</taxon>
        <taxon>Magnoliopsida</taxon>
        <taxon>eudicotyledons</taxon>
        <taxon>Gunneridae</taxon>
        <taxon>Pentapetalae</taxon>
        <taxon>asterids</taxon>
        <taxon>campanulids</taxon>
        <taxon>Asterales</taxon>
        <taxon>Asteraceae</taxon>
        <taxon>Carduoideae</taxon>
        <taxon>Cardueae</taxon>
        <taxon>Arctiinae</taxon>
        <taxon>Arctium</taxon>
    </lineage>
</organism>
<comment type="caution">
    <text evidence="1">The sequence shown here is derived from an EMBL/GenBank/DDBJ whole genome shotgun (WGS) entry which is preliminary data.</text>
</comment>
<reference evidence="1 2" key="2">
    <citation type="journal article" date="2022" name="Mol. Ecol. Resour.">
        <title>The genomes of chicory, endive, great burdock and yacon provide insights into Asteraceae paleo-polyploidization history and plant inulin production.</title>
        <authorList>
            <person name="Fan W."/>
            <person name="Wang S."/>
            <person name="Wang H."/>
            <person name="Wang A."/>
            <person name="Jiang F."/>
            <person name="Liu H."/>
            <person name="Zhao H."/>
            <person name="Xu D."/>
            <person name="Zhang Y."/>
        </authorList>
    </citation>
    <scope>NUCLEOTIDE SEQUENCE [LARGE SCALE GENOMIC DNA]</scope>
    <source>
        <strain evidence="2">cv. Niubang</strain>
    </source>
</reference>
<dbReference type="EMBL" id="CM042064">
    <property type="protein sequence ID" value="KAI3665776.1"/>
    <property type="molecule type" value="Genomic_DNA"/>
</dbReference>
<dbReference type="Proteomes" id="UP001055879">
    <property type="component" value="Linkage Group LG18"/>
</dbReference>
<gene>
    <name evidence="1" type="ORF">L6452_44408</name>
</gene>
<proteinExistence type="predicted"/>
<keyword evidence="2" id="KW-1185">Reference proteome</keyword>
<reference evidence="2" key="1">
    <citation type="journal article" date="2022" name="Mol. Ecol. Resour.">
        <title>The genomes of chicory, endive, great burdock and yacon provide insights into Asteraceae palaeo-polyploidization history and plant inulin production.</title>
        <authorList>
            <person name="Fan W."/>
            <person name="Wang S."/>
            <person name="Wang H."/>
            <person name="Wang A."/>
            <person name="Jiang F."/>
            <person name="Liu H."/>
            <person name="Zhao H."/>
            <person name="Xu D."/>
            <person name="Zhang Y."/>
        </authorList>
    </citation>
    <scope>NUCLEOTIDE SEQUENCE [LARGE SCALE GENOMIC DNA]</scope>
    <source>
        <strain evidence="2">cv. Niubang</strain>
    </source>
</reference>
<protein>
    <submittedName>
        <fullName evidence="1">Uncharacterized protein</fullName>
    </submittedName>
</protein>
<name>A0ACB8XG31_ARCLA</name>
<evidence type="ECO:0000313" key="1">
    <source>
        <dbReference type="EMBL" id="KAI3665776.1"/>
    </source>
</evidence>
<evidence type="ECO:0000313" key="2">
    <source>
        <dbReference type="Proteomes" id="UP001055879"/>
    </source>
</evidence>